<dbReference type="Proteomes" id="UP001236507">
    <property type="component" value="Unassembled WGS sequence"/>
</dbReference>
<dbReference type="RefSeq" id="WP_166579346.1">
    <property type="nucleotide sequence ID" value="NZ_JASHIF010000007.1"/>
</dbReference>
<comment type="caution">
    <text evidence="1">The sequence shown here is derived from an EMBL/GenBank/DDBJ whole genome shotgun (WGS) entry which is preliminary data.</text>
</comment>
<reference evidence="1 2" key="1">
    <citation type="submission" date="2023-05" db="EMBL/GenBank/DDBJ databases">
        <title>Novel species of genus Flectobacillus isolated from stream in China.</title>
        <authorList>
            <person name="Lu H."/>
        </authorList>
    </citation>
    <scope>NUCLEOTIDE SEQUENCE [LARGE SCALE GENOMIC DNA]</scope>
    <source>
        <strain evidence="1 2">KCTC 42575</strain>
    </source>
</reference>
<gene>
    <name evidence="1" type="ORF">QM524_07840</name>
</gene>
<organism evidence="1 2">
    <name type="scientific">Flectobacillus roseus</name>
    <dbReference type="NCBI Taxonomy" id="502259"/>
    <lineage>
        <taxon>Bacteria</taxon>
        <taxon>Pseudomonadati</taxon>
        <taxon>Bacteroidota</taxon>
        <taxon>Cytophagia</taxon>
        <taxon>Cytophagales</taxon>
        <taxon>Flectobacillaceae</taxon>
        <taxon>Flectobacillus</taxon>
    </lineage>
</organism>
<keyword evidence="2" id="KW-1185">Reference proteome</keyword>
<evidence type="ECO:0000313" key="2">
    <source>
        <dbReference type="Proteomes" id="UP001236507"/>
    </source>
</evidence>
<evidence type="ECO:0000313" key="1">
    <source>
        <dbReference type="EMBL" id="MDI9859114.1"/>
    </source>
</evidence>
<dbReference type="InterPro" id="IPR032595">
    <property type="entry name" value="DUF4905"/>
</dbReference>
<dbReference type="Pfam" id="PF16248">
    <property type="entry name" value="DUF4905"/>
    <property type="match status" value="1"/>
</dbReference>
<accession>A0ABT6Y6D0</accession>
<name>A0ABT6Y6D0_9BACT</name>
<dbReference type="EMBL" id="JASHIF010000007">
    <property type="protein sequence ID" value="MDI9859114.1"/>
    <property type="molecule type" value="Genomic_DNA"/>
</dbReference>
<protein>
    <submittedName>
        <fullName evidence="1">DUF4905 domain-containing protein</fullName>
    </submittedName>
</protein>
<proteinExistence type="predicted"/>
<sequence length="219" mass="26005">MKKLFAFTFQEKIWNIQLSEHHLVAELRNETLRKVELICIDLVNAALIWKQSSPINTWWQSLGKLNDDLVEIIEFSEETKPQVTQKHYLNIQTGELSGHIPQVSDNFSSHPYRYLQPVHYTEQNEYFPAIHRFLYRLLNVDIQKGVDYLEYKDKIIISYYLYQENRLWNYLLVVNNRKEVLLNELLTESEGLGLGTFTVKPEILLYVKNKSQLHGYELN</sequence>